<feature type="domain" description="TonB-dependent receptor-like beta-barrel" evidence="5">
    <location>
        <begin position="594"/>
        <end position="1036"/>
    </location>
</feature>
<dbReference type="InterPro" id="IPR012910">
    <property type="entry name" value="Plug_dom"/>
</dbReference>
<comment type="subcellular location">
    <subcellularLocation>
        <location evidence="1 4">Cell outer membrane</location>
    </subcellularLocation>
</comment>
<dbReference type="SUPFAM" id="SSF49464">
    <property type="entry name" value="Carboxypeptidase regulatory domain-like"/>
    <property type="match status" value="2"/>
</dbReference>
<dbReference type="Pfam" id="PF00593">
    <property type="entry name" value="TonB_dep_Rec_b-barrel"/>
    <property type="match status" value="1"/>
</dbReference>
<evidence type="ECO:0000256" key="2">
    <source>
        <dbReference type="ARBA" id="ARBA00023136"/>
    </source>
</evidence>
<dbReference type="InterPro" id="IPR008969">
    <property type="entry name" value="CarboxyPept-like_regulatory"/>
</dbReference>
<reference evidence="7 8" key="1">
    <citation type="submission" date="2020-08" db="EMBL/GenBank/DDBJ databases">
        <title>Genomic Encyclopedia of Type Strains, Phase IV (KMG-IV): sequencing the most valuable type-strain genomes for metagenomic binning, comparative biology and taxonomic classification.</title>
        <authorList>
            <person name="Goeker M."/>
        </authorList>
    </citation>
    <scope>NUCLEOTIDE SEQUENCE [LARGE SCALE GENOMIC DNA]</scope>
    <source>
        <strain evidence="7 8">DSM 25897</strain>
    </source>
</reference>
<evidence type="ECO:0000256" key="1">
    <source>
        <dbReference type="ARBA" id="ARBA00004442"/>
    </source>
</evidence>
<dbReference type="Gene3D" id="2.170.130.10">
    <property type="entry name" value="TonB-dependent receptor, plug domain"/>
    <property type="match status" value="1"/>
</dbReference>
<protein>
    <submittedName>
        <fullName evidence="7">Outer membrane receptor protein involved in Fe transport</fullName>
    </submittedName>
</protein>
<comment type="similarity">
    <text evidence="4">Belongs to the TonB-dependent receptor family.</text>
</comment>
<dbReference type="Gene3D" id="2.60.40.1120">
    <property type="entry name" value="Carboxypeptidase-like, regulatory domain"/>
    <property type="match status" value="1"/>
</dbReference>
<dbReference type="Pfam" id="PF07715">
    <property type="entry name" value="Plug"/>
    <property type="match status" value="1"/>
</dbReference>
<evidence type="ECO:0000259" key="5">
    <source>
        <dbReference type="Pfam" id="PF00593"/>
    </source>
</evidence>
<proteinExistence type="inferred from homology"/>
<dbReference type="GO" id="GO:0009279">
    <property type="term" value="C:cell outer membrane"/>
    <property type="evidence" value="ECO:0007669"/>
    <property type="project" value="UniProtKB-SubCell"/>
</dbReference>
<name>A0A7W8DF88_9GAMM</name>
<keyword evidence="7" id="KW-0675">Receptor</keyword>
<accession>A0A7W8DF88</accession>
<feature type="domain" description="TonB-dependent receptor plug" evidence="6">
    <location>
        <begin position="252"/>
        <end position="345"/>
    </location>
</feature>
<sequence length="1068" mass="117789">MPSHRTHDHESLPMTPAKTSRLLAPLALLALGIRAALAADPAALSVVLFDDRTPLAGAEVRIDGRPLGHTNDDGALRLSIDPGRRTLSVSRDGREVLTLELDFQPEESAELIATLYPDSPPSVFIESSHQAGTATAAPKAVAAPPGVIEGRVVSSEDGRPVAGARIFVSGTPLDVVSDADGRFRIEVAPGTYAFSVIAPNFSAQTIDGVAVDPEQTVAREVELTPAGLELPEFVVLEPYIEGSLAAFVEERRTSAAVTDILGAEQISRAGDSDAAGALKRVTGLTLVDGKYVYVRGLGERYSSVLLNGAQIPSPDPTRRVVPLDLFPTEILQGVVVQKTYSADMPGEFGGGSIALRTRGFPDSPFFKLSGSLGHADGTSFQDGFGYAGGGRDWTGKDDGSRALPARLDALRRAGLFLRQRTPANPAGLTPQEFEAVGEALAAGGYDITNKRVGPDGGFALSGGSSWHFGEAWRVGFLASARYARSFDTRTEARRFYTASSDGLSLRDETTLTGTHAEIDTSGFLVAGIDHGDDHSLRGTSLIVRQTEDLARIQSGVVDSQPLENYKLEWVENELVAHQLAGEHRLPWFVGQARVDWLYTRARANRYAPNTREYRFDVRDDGRFFSLSTASNSHIFANLDDDSESGDLGLALPFALGARVRGELGLKAGRLERERDSYIRRYQFFARGASVIRPEVLGRPTLEAILNPDTIRPDGFVVAEITQPTDNYFASQRLDYRAVSLDLSLWDRVRLNFGLREEDNWQQVTTFSVVRPSDQPVVGLIDQTDRLPSFAATWQLTDNQQLRLGYSRTLSRPDFRELTAAPFVDPILDVLTFGNPDLVTASIRNYDLRWEYYFSPTESVSVAAFRKDFTRPIEKQLLPGSGSILLTLANAEGATNQGVELDAYKHLGFLGRWIGDTRWAQWLRLDRLEWESWYLGANYAWIDSEIRLDPAKSGFNTNLVRPLEGQSPYVVNLQLGYQSSDGDREATLLYNVSGERIVQVGVDTQPDIYEQPFHQLDFTWKQRLGERWAFRVRLRNLLDPKVEFRQGSELTREYRKGREIGLSLEWTPF</sequence>
<dbReference type="AlphaFoldDB" id="A0A7W8DF88"/>
<dbReference type="InterPro" id="IPR037066">
    <property type="entry name" value="Plug_dom_sf"/>
</dbReference>
<dbReference type="EMBL" id="JACHHX010000015">
    <property type="protein sequence ID" value="MBB5016186.1"/>
    <property type="molecule type" value="Genomic_DNA"/>
</dbReference>
<dbReference type="RefSeq" id="WP_183948855.1">
    <property type="nucleotide sequence ID" value="NZ_JACHHX010000015.1"/>
</dbReference>
<keyword evidence="8" id="KW-1185">Reference proteome</keyword>
<gene>
    <name evidence="7" type="ORF">HNQ58_002097</name>
</gene>
<evidence type="ECO:0000256" key="4">
    <source>
        <dbReference type="RuleBase" id="RU003357"/>
    </source>
</evidence>
<evidence type="ECO:0000256" key="3">
    <source>
        <dbReference type="ARBA" id="ARBA00023237"/>
    </source>
</evidence>
<dbReference type="PANTHER" id="PTHR40980">
    <property type="entry name" value="PLUG DOMAIN-CONTAINING PROTEIN"/>
    <property type="match status" value="1"/>
</dbReference>
<keyword evidence="2 4" id="KW-0472">Membrane</keyword>
<keyword evidence="4" id="KW-0798">TonB box</keyword>
<dbReference type="InterPro" id="IPR000531">
    <property type="entry name" value="Beta-barrel_TonB"/>
</dbReference>
<organism evidence="7 8">
    <name type="scientific">Rehaibacterium terrae</name>
    <dbReference type="NCBI Taxonomy" id="1341696"/>
    <lineage>
        <taxon>Bacteria</taxon>
        <taxon>Pseudomonadati</taxon>
        <taxon>Pseudomonadota</taxon>
        <taxon>Gammaproteobacteria</taxon>
        <taxon>Lysobacterales</taxon>
        <taxon>Lysobacteraceae</taxon>
        <taxon>Rehaibacterium</taxon>
    </lineage>
</organism>
<dbReference type="Proteomes" id="UP000519004">
    <property type="component" value="Unassembled WGS sequence"/>
</dbReference>
<comment type="caution">
    <text evidence="7">The sequence shown here is derived from an EMBL/GenBank/DDBJ whole genome shotgun (WGS) entry which is preliminary data.</text>
</comment>
<dbReference type="SUPFAM" id="SSF56935">
    <property type="entry name" value="Porins"/>
    <property type="match status" value="1"/>
</dbReference>
<evidence type="ECO:0000313" key="7">
    <source>
        <dbReference type="EMBL" id="MBB5016186.1"/>
    </source>
</evidence>
<dbReference type="Pfam" id="PF13620">
    <property type="entry name" value="CarboxypepD_reg"/>
    <property type="match status" value="1"/>
</dbReference>
<dbReference type="PANTHER" id="PTHR40980:SF5">
    <property type="entry name" value="TONB-DEPENDENT RECEPTOR"/>
    <property type="match status" value="1"/>
</dbReference>
<evidence type="ECO:0000313" key="8">
    <source>
        <dbReference type="Proteomes" id="UP000519004"/>
    </source>
</evidence>
<keyword evidence="3" id="KW-0998">Cell outer membrane</keyword>
<dbReference type="InterPro" id="IPR036942">
    <property type="entry name" value="Beta-barrel_TonB_sf"/>
</dbReference>
<evidence type="ECO:0000259" key="6">
    <source>
        <dbReference type="Pfam" id="PF07715"/>
    </source>
</evidence>
<dbReference type="Gene3D" id="2.40.170.20">
    <property type="entry name" value="TonB-dependent receptor, beta-barrel domain"/>
    <property type="match status" value="1"/>
</dbReference>